<dbReference type="EMBL" id="JANBOH010000121">
    <property type="protein sequence ID" value="KAJ1645160.1"/>
    <property type="molecule type" value="Genomic_DNA"/>
</dbReference>
<comment type="caution">
    <text evidence="2">The sequence shown here is derived from an EMBL/GenBank/DDBJ whole genome shotgun (WGS) entry which is preliminary data.</text>
</comment>
<dbReference type="Gene3D" id="3.40.50.1110">
    <property type="entry name" value="SGNH hydrolase"/>
    <property type="match status" value="1"/>
</dbReference>
<sequence length="429" mass="47702">MHSWQKIPSPWSTVIAFGDNYSDSGNGAHITGGKYPGEPWYWHHRFSNGPNWVDNLILDLGGLGKIRMRNFAHGGASTDNALWQGNLLGHAIPGTHQQIHGFMLKSRTSGYANGDSTLYMVWTGANDCLTMGSAAKMSGGRRFNVEDIQESIFQGILQMERESHNRVTQVVVLTPPPIEDSPLVRHEKREVQMEVQRSCEKLAHDLPHGLFQRFSKVGAATLTDSAKMGPPHPPAELPKHRRRAAAPISHFITVDLPHNYEHMVPHEHNGTHPIPRPAMIPLAQQQQHHPSLGLHKRSSPSSSAASAHGAKKQGSLRPGRLHIMVYDAHGFIKHAINSPQCFAFSPASVKETCGEQKTCYDRVWVDDSNLNTAVHYWIARDINMRLHLWHLHNTGADAASVFKNSTRARELELEMLGFACPMHAAPVAF</sequence>
<organism evidence="2 3">
    <name type="scientific">Coemansia asiatica</name>
    <dbReference type="NCBI Taxonomy" id="1052880"/>
    <lineage>
        <taxon>Eukaryota</taxon>
        <taxon>Fungi</taxon>
        <taxon>Fungi incertae sedis</taxon>
        <taxon>Zoopagomycota</taxon>
        <taxon>Kickxellomycotina</taxon>
        <taxon>Kickxellomycetes</taxon>
        <taxon>Kickxellales</taxon>
        <taxon>Kickxellaceae</taxon>
        <taxon>Coemansia</taxon>
    </lineage>
</organism>
<evidence type="ECO:0000313" key="3">
    <source>
        <dbReference type="Proteomes" id="UP001145021"/>
    </source>
</evidence>
<feature type="region of interest" description="Disordered" evidence="1">
    <location>
        <begin position="284"/>
        <end position="315"/>
    </location>
</feature>
<evidence type="ECO:0000256" key="1">
    <source>
        <dbReference type="SAM" id="MobiDB-lite"/>
    </source>
</evidence>
<dbReference type="InterPro" id="IPR036514">
    <property type="entry name" value="SGNH_hydro_sf"/>
</dbReference>
<dbReference type="Pfam" id="PF00657">
    <property type="entry name" value="Lipase_GDSL"/>
    <property type="match status" value="1"/>
</dbReference>
<evidence type="ECO:0000313" key="2">
    <source>
        <dbReference type="EMBL" id="KAJ1645160.1"/>
    </source>
</evidence>
<dbReference type="Proteomes" id="UP001145021">
    <property type="component" value="Unassembled WGS sequence"/>
</dbReference>
<accession>A0A9W8CK79</accession>
<keyword evidence="3" id="KW-1185">Reference proteome</keyword>
<dbReference type="AlphaFoldDB" id="A0A9W8CK79"/>
<dbReference type="SUPFAM" id="SSF52266">
    <property type="entry name" value="SGNH hydrolase"/>
    <property type="match status" value="1"/>
</dbReference>
<protein>
    <submittedName>
        <fullName evidence="2">Uncharacterized protein</fullName>
    </submittedName>
</protein>
<dbReference type="InterPro" id="IPR001087">
    <property type="entry name" value="GDSL"/>
</dbReference>
<dbReference type="GO" id="GO:0016788">
    <property type="term" value="F:hydrolase activity, acting on ester bonds"/>
    <property type="evidence" value="ECO:0007669"/>
    <property type="project" value="InterPro"/>
</dbReference>
<reference evidence="2" key="1">
    <citation type="submission" date="2022-07" db="EMBL/GenBank/DDBJ databases">
        <title>Phylogenomic reconstructions and comparative analyses of Kickxellomycotina fungi.</title>
        <authorList>
            <person name="Reynolds N.K."/>
            <person name="Stajich J.E."/>
            <person name="Barry K."/>
            <person name="Grigoriev I.V."/>
            <person name="Crous P."/>
            <person name="Smith M.E."/>
        </authorList>
    </citation>
    <scope>NUCLEOTIDE SEQUENCE</scope>
    <source>
        <strain evidence="2">NBRC 105413</strain>
    </source>
</reference>
<gene>
    <name evidence="2" type="ORF">LPJ64_003228</name>
</gene>
<proteinExistence type="predicted"/>
<name>A0A9W8CK79_9FUNG</name>